<comment type="caution">
    <text evidence="1">The sequence shown here is derived from an EMBL/GenBank/DDBJ whole genome shotgun (WGS) entry which is preliminary data.</text>
</comment>
<evidence type="ECO:0000313" key="2">
    <source>
        <dbReference type="Proteomes" id="UP000299102"/>
    </source>
</evidence>
<evidence type="ECO:0000313" key="1">
    <source>
        <dbReference type="EMBL" id="GBP13189.1"/>
    </source>
</evidence>
<dbReference type="Proteomes" id="UP000299102">
    <property type="component" value="Unassembled WGS sequence"/>
</dbReference>
<gene>
    <name evidence="1" type="ORF">EVAR_93142_1</name>
</gene>
<dbReference type="EMBL" id="BGZK01000055">
    <property type="protein sequence ID" value="GBP13189.1"/>
    <property type="molecule type" value="Genomic_DNA"/>
</dbReference>
<name>A0A4C1TF89_EUMVA</name>
<sequence length="104" mass="12061">MQMALRNGARGTGQHQRSFGIKLPWNVSPERTVLFVYMSFTATMIWPPLRGVNFENITIYVGLITVLVFKRLRTGFTSSRRLILRWINNDQADQGHHERKKVST</sequence>
<reference evidence="1 2" key="1">
    <citation type="journal article" date="2019" name="Commun. Biol.">
        <title>The bagworm genome reveals a unique fibroin gene that provides high tensile strength.</title>
        <authorList>
            <person name="Kono N."/>
            <person name="Nakamura H."/>
            <person name="Ohtoshi R."/>
            <person name="Tomita M."/>
            <person name="Numata K."/>
            <person name="Arakawa K."/>
        </authorList>
    </citation>
    <scope>NUCLEOTIDE SEQUENCE [LARGE SCALE GENOMIC DNA]</scope>
</reference>
<protein>
    <submittedName>
        <fullName evidence="1">Uncharacterized protein</fullName>
    </submittedName>
</protein>
<dbReference type="AlphaFoldDB" id="A0A4C1TF89"/>
<proteinExistence type="predicted"/>
<organism evidence="1 2">
    <name type="scientific">Eumeta variegata</name>
    <name type="common">Bagworm moth</name>
    <name type="synonym">Eumeta japonica</name>
    <dbReference type="NCBI Taxonomy" id="151549"/>
    <lineage>
        <taxon>Eukaryota</taxon>
        <taxon>Metazoa</taxon>
        <taxon>Ecdysozoa</taxon>
        <taxon>Arthropoda</taxon>
        <taxon>Hexapoda</taxon>
        <taxon>Insecta</taxon>
        <taxon>Pterygota</taxon>
        <taxon>Neoptera</taxon>
        <taxon>Endopterygota</taxon>
        <taxon>Lepidoptera</taxon>
        <taxon>Glossata</taxon>
        <taxon>Ditrysia</taxon>
        <taxon>Tineoidea</taxon>
        <taxon>Psychidae</taxon>
        <taxon>Oiketicinae</taxon>
        <taxon>Eumeta</taxon>
    </lineage>
</organism>
<keyword evidence="2" id="KW-1185">Reference proteome</keyword>
<accession>A0A4C1TF89</accession>